<gene>
    <name evidence="3" type="ORF">RGCCGE502_31767</name>
</gene>
<name>S3H6M3_9HYPH</name>
<protein>
    <recommendedName>
        <fullName evidence="2">DUF1612 domain-containing protein</fullName>
    </recommendedName>
</protein>
<evidence type="ECO:0000259" key="2">
    <source>
        <dbReference type="Pfam" id="PF07756"/>
    </source>
</evidence>
<keyword evidence="4" id="KW-1185">Reference proteome</keyword>
<dbReference type="Pfam" id="PF07756">
    <property type="entry name" value="DUF1612"/>
    <property type="match status" value="1"/>
</dbReference>
<proteinExistence type="predicted"/>
<comment type="caution">
    <text evidence="3">The sequence shown here is derived from an EMBL/GenBank/DDBJ whole genome shotgun (WGS) entry which is preliminary data.</text>
</comment>
<evidence type="ECO:0000313" key="4">
    <source>
        <dbReference type="Proteomes" id="UP000014411"/>
    </source>
</evidence>
<feature type="compositionally biased region" description="Basic and acidic residues" evidence="1">
    <location>
        <begin position="81"/>
        <end position="95"/>
    </location>
</feature>
<organism evidence="3 4">
    <name type="scientific">Rhizobium grahamii CCGE 502</name>
    <dbReference type="NCBI Taxonomy" id="990285"/>
    <lineage>
        <taxon>Bacteria</taxon>
        <taxon>Pseudomonadati</taxon>
        <taxon>Pseudomonadota</taxon>
        <taxon>Alphaproteobacteria</taxon>
        <taxon>Hyphomicrobiales</taxon>
        <taxon>Rhizobiaceae</taxon>
        <taxon>Rhizobium/Agrobacterium group</taxon>
        <taxon>Rhizobium</taxon>
    </lineage>
</organism>
<dbReference type="AlphaFoldDB" id="S3H6M3"/>
<dbReference type="HOGENOM" id="CLU_1169919_0_0_5"/>
<geneLocation type="plasmid" evidence="3">
    <name>pRg502b</name>
</geneLocation>
<accession>S3H6M3</accession>
<dbReference type="EMBL" id="AEYE02000036">
    <property type="protein sequence ID" value="EPE94359.1"/>
    <property type="molecule type" value="Genomic_DNA"/>
</dbReference>
<dbReference type="InterPro" id="IPR011670">
    <property type="entry name" value="DUF1612"/>
</dbReference>
<evidence type="ECO:0000313" key="3">
    <source>
        <dbReference type="EMBL" id="EPE94359.1"/>
    </source>
</evidence>
<sequence length="237" mass="25785">MWRVASLWLDGELVRLEDLVLHDAGQDVRAPTHQLTIARDVLRSRRRIASQPQAWATSPDGLRTLLRAWVWPGPSYDDDSASDRDAIAREPRGGGEGESGEEGDVSVFAAVDAVLARSAVAIEDAKRPSQEASSRAASGRDANNKALVYDLDWDEDARLDEWRDVVGQAQELPPVLAAIVALDAWNELAVSQHAPGPAGGSPRGCAPGWHCHQSHTSRSDLEGKYTYTASFADEDIR</sequence>
<keyword evidence="3" id="KW-0614">Plasmid</keyword>
<reference evidence="3 4" key="1">
    <citation type="journal article" date="2012" name="J. Bacteriol.">
        <title>Genome sequence of Rhizobium grahamii CCGE502, a broad-host-range symbiont with low nodulation competitiveness in Phaseolus vulgaris.</title>
        <authorList>
            <person name="Althabegoiti M.J."/>
            <person name="Lozano L."/>
            <person name="Torres-Tejerizo G."/>
            <person name="Ormeno-Orrillo E."/>
            <person name="Rogel M.A."/>
            <person name="Gonzalez V."/>
            <person name="Martinez-Romero E."/>
        </authorList>
    </citation>
    <scope>NUCLEOTIDE SEQUENCE [LARGE SCALE GENOMIC DNA]</scope>
    <source>
        <strain evidence="3 4">CCGE 502</strain>
        <plasmid evidence="3">pRg502b</plasmid>
    </source>
</reference>
<dbReference type="RefSeq" id="WP_016558249.1">
    <property type="nucleotide sequence ID" value="NZ_AEYE02000036.1"/>
</dbReference>
<feature type="region of interest" description="Disordered" evidence="1">
    <location>
        <begin position="77"/>
        <end position="103"/>
    </location>
</feature>
<feature type="domain" description="DUF1612" evidence="2">
    <location>
        <begin position="147"/>
        <end position="195"/>
    </location>
</feature>
<evidence type="ECO:0000256" key="1">
    <source>
        <dbReference type="SAM" id="MobiDB-lite"/>
    </source>
</evidence>
<dbReference type="Proteomes" id="UP000014411">
    <property type="component" value="Unassembled WGS sequence"/>
</dbReference>